<dbReference type="EMBL" id="AFRT01004611">
    <property type="protein sequence ID" value="ELU35996.1"/>
    <property type="molecule type" value="Genomic_DNA"/>
</dbReference>
<accession>L8WCU3</accession>
<evidence type="ECO:0000313" key="1">
    <source>
        <dbReference type="EMBL" id="ELU35996.1"/>
    </source>
</evidence>
<proteinExistence type="predicted"/>
<evidence type="ECO:0000313" key="2">
    <source>
        <dbReference type="Proteomes" id="UP000011668"/>
    </source>
</evidence>
<dbReference type="HOGENOM" id="CLU_3224890_0_0_1"/>
<name>L8WCU3_THACA</name>
<reference evidence="1 2" key="1">
    <citation type="journal article" date="2013" name="Nat. Commun.">
        <title>The evolution and pathogenic mechanisms of the rice sheath blight pathogen.</title>
        <authorList>
            <person name="Zheng A."/>
            <person name="Lin R."/>
            <person name="Xu L."/>
            <person name="Qin P."/>
            <person name="Tang C."/>
            <person name="Ai P."/>
            <person name="Zhang D."/>
            <person name="Liu Y."/>
            <person name="Sun Z."/>
            <person name="Feng H."/>
            <person name="Wang Y."/>
            <person name="Chen Y."/>
            <person name="Liang X."/>
            <person name="Fu R."/>
            <person name="Li Q."/>
            <person name="Zhang J."/>
            <person name="Yu X."/>
            <person name="Xie Z."/>
            <person name="Ding L."/>
            <person name="Guan P."/>
            <person name="Tang J."/>
            <person name="Liang Y."/>
            <person name="Wang S."/>
            <person name="Deng Q."/>
            <person name="Li S."/>
            <person name="Zhu J."/>
            <person name="Wang L."/>
            <person name="Liu H."/>
            <person name="Li P."/>
        </authorList>
    </citation>
    <scope>NUCLEOTIDE SEQUENCE [LARGE SCALE GENOMIC DNA]</scope>
    <source>
        <strain evidence="2">AG-1 IA</strain>
    </source>
</reference>
<comment type="caution">
    <text evidence="1">The sequence shown here is derived from an EMBL/GenBank/DDBJ whole genome shotgun (WGS) entry which is preliminary data.</text>
</comment>
<keyword evidence="2" id="KW-1185">Reference proteome</keyword>
<gene>
    <name evidence="1" type="ORF">AG1IA_09975</name>
</gene>
<organism evidence="1 2">
    <name type="scientific">Thanatephorus cucumeris (strain AG1-IA)</name>
    <name type="common">Rice sheath blight fungus</name>
    <name type="synonym">Rhizoctonia solani</name>
    <dbReference type="NCBI Taxonomy" id="983506"/>
    <lineage>
        <taxon>Eukaryota</taxon>
        <taxon>Fungi</taxon>
        <taxon>Dikarya</taxon>
        <taxon>Basidiomycota</taxon>
        <taxon>Agaricomycotina</taxon>
        <taxon>Agaricomycetes</taxon>
        <taxon>Cantharellales</taxon>
        <taxon>Ceratobasidiaceae</taxon>
        <taxon>Rhizoctonia</taxon>
        <taxon>Rhizoctonia solani AG-1</taxon>
    </lineage>
</organism>
<dbReference type="AlphaFoldDB" id="L8WCU3"/>
<protein>
    <submittedName>
        <fullName evidence="1">Uncharacterized protein</fullName>
    </submittedName>
</protein>
<dbReference type="Proteomes" id="UP000011668">
    <property type="component" value="Unassembled WGS sequence"/>
</dbReference>
<sequence>MVGIRSNDSRRTLVSHDQFTYTSLWTTQLKLQGYRNSSYNKYPG</sequence>